<dbReference type="PANTHER" id="PTHR35902:SF3">
    <property type="entry name" value="NPCBM-ASSOCIATED, NEW3 DOMAIN OF ALPHA-GALACTOSIDASE"/>
    <property type="match status" value="1"/>
</dbReference>
<keyword evidence="1" id="KW-0472">Membrane</keyword>
<evidence type="ECO:0000313" key="2">
    <source>
        <dbReference type="EMBL" id="HGN37079.1"/>
    </source>
</evidence>
<dbReference type="AlphaFoldDB" id="A0A7J3I8M0"/>
<name>A0A7J3I8M0_9CREN</name>
<comment type="caution">
    <text evidence="2">The sequence shown here is derived from an EMBL/GenBank/DDBJ whole genome shotgun (WGS) entry which is preliminary data.</text>
</comment>
<evidence type="ECO:0000256" key="1">
    <source>
        <dbReference type="SAM" id="Phobius"/>
    </source>
</evidence>
<protein>
    <recommendedName>
        <fullName evidence="3">CARDB domain-containing protein</fullName>
    </recommendedName>
</protein>
<gene>
    <name evidence="2" type="ORF">ENT87_05995</name>
</gene>
<dbReference type="EMBL" id="DTAI01000173">
    <property type="protein sequence ID" value="HGN37079.1"/>
    <property type="molecule type" value="Genomic_DNA"/>
</dbReference>
<reference evidence="2" key="1">
    <citation type="journal article" date="2020" name="mSystems">
        <title>Genome- and Community-Level Interaction Insights into Carbon Utilization and Element Cycling Functions of Hydrothermarchaeota in Hydrothermal Sediment.</title>
        <authorList>
            <person name="Zhou Z."/>
            <person name="Liu Y."/>
            <person name="Xu W."/>
            <person name="Pan J."/>
            <person name="Luo Z.H."/>
            <person name="Li M."/>
        </authorList>
    </citation>
    <scope>NUCLEOTIDE SEQUENCE [LARGE SCALE GENOMIC DNA]</scope>
    <source>
        <strain evidence="2">SpSt-618</strain>
    </source>
</reference>
<dbReference type="PANTHER" id="PTHR35902">
    <property type="entry name" value="S-LAYER DOMAIN-LIKE PROTEIN-RELATED"/>
    <property type="match status" value="1"/>
</dbReference>
<sequence>MELEPIDKNVTMLNRRAVCTPVLNVGGSCSTTLYVDLSNVSTDRIEFYVNIYYIFTLYGTNISDRTGYNISLYIDRGASGKGLEIVDWGWLNDWPAYPNTNNATYFITAVNNWPYRVSGVKLVLSLPNGFSSKEGDRVTSYIPGPINSLQQFTATFQINIGDIEPGRYDATLMMEYIVETGTPNTAIIEKHPVKILVNDPSDSISVVSVQWIGATPELGTYGAMLAIAIRNNYNPLIKGAILELHLPKGFTYSATNQSYAKIPATNMNVAEYYTISPIGYQQTIMNYISQIIQQGSIGQSFEYGSLMYFYVKLNVLIDKPGIYPAKAYLNFIDHWNCIRRIPLEIDITVLGSTKIVDITTPIKVKVVNGTSLLSIGIINIGSSPLYNLYVYLVPYTSMLLPHGNIKYIDFLPPNNVVYISYNLVYNPMAIAMGAAQTYMRYMSVPFGITVVYRDASGFMQYFNTSVSILLEPFIDLRLEDVRAIISGGVLRVSGIVVNYGIATARSVEARINVDGELVRTLVGDIDPASQSAFRIEARVERLPNDVTLSIVYRDEYYIENVLERRISFTVETPTTTYIQQGQPLQLNHILVIVAVSLFLLVMALIFYRYMKRVAVQQSVYKG</sequence>
<accession>A0A7J3I8M0</accession>
<keyword evidence="1" id="KW-1133">Transmembrane helix</keyword>
<keyword evidence="1" id="KW-0812">Transmembrane</keyword>
<evidence type="ECO:0008006" key="3">
    <source>
        <dbReference type="Google" id="ProtNLM"/>
    </source>
</evidence>
<organism evidence="2">
    <name type="scientific">Ignisphaera aggregans</name>
    <dbReference type="NCBI Taxonomy" id="334771"/>
    <lineage>
        <taxon>Archaea</taxon>
        <taxon>Thermoproteota</taxon>
        <taxon>Thermoprotei</taxon>
        <taxon>Desulfurococcales</taxon>
        <taxon>Desulfurococcaceae</taxon>
        <taxon>Ignisphaera</taxon>
    </lineage>
</organism>
<feature type="transmembrane region" description="Helical" evidence="1">
    <location>
        <begin position="586"/>
        <end position="607"/>
    </location>
</feature>
<proteinExistence type="predicted"/>